<dbReference type="KEGG" id="mrs:Murru_1829"/>
<dbReference type="GO" id="GO:0006950">
    <property type="term" value="P:response to stress"/>
    <property type="evidence" value="ECO:0007669"/>
    <property type="project" value="TreeGrafter"/>
</dbReference>
<dbReference type="InterPro" id="IPR039422">
    <property type="entry name" value="MarR/SlyA-like"/>
</dbReference>
<dbReference type="STRING" id="886377.Murru_1829"/>
<reference evidence="2 3" key="2">
    <citation type="journal article" date="2012" name="Stand. Genomic Sci.">
        <title>Complete genome sequence of the facultatively anaerobic, appendaged bacterium Muricauda ruestringensis type strain (B1(T)).</title>
        <authorList>
            <person name="Huntemann M."/>
            <person name="Teshima H."/>
            <person name="Lapidus A."/>
            <person name="Nolan M."/>
            <person name="Lucas S."/>
            <person name="Hammon N."/>
            <person name="Deshpande S."/>
            <person name="Cheng J.F."/>
            <person name="Tapia R."/>
            <person name="Goodwin L.A."/>
            <person name="Pitluck S."/>
            <person name="Liolios K."/>
            <person name="Pagani I."/>
            <person name="Ivanova N."/>
            <person name="Mavromatis K."/>
            <person name="Mikhailova N."/>
            <person name="Pati A."/>
            <person name="Chen A."/>
            <person name="Palaniappan K."/>
            <person name="Land M."/>
            <person name="Hauser L."/>
            <person name="Pan C."/>
            <person name="Brambilla E.M."/>
            <person name="Rohde M."/>
            <person name="Spring S."/>
            <person name="Goker M."/>
            <person name="Detter J.C."/>
            <person name="Bristow J."/>
            <person name="Eisen J.A."/>
            <person name="Markowitz V."/>
            <person name="Hugenholtz P."/>
            <person name="Kyrpides N.C."/>
            <person name="Klenk H.P."/>
            <person name="Woyke T."/>
        </authorList>
    </citation>
    <scope>NUCLEOTIDE SEQUENCE [LARGE SCALE GENOMIC DNA]</scope>
    <source>
        <strain evidence="3">DSM 13258 / LMG 19739 / B1</strain>
    </source>
</reference>
<dbReference type="Pfam" id="PF01047">
    <property type="entry name" value="MarR"/>
    <property type="match status" value="1"/>
</dbReference>
<dbReference type="SMART" id="SM00347">
    <property type="entry name" value="HTH_MARR"/>
    <property type="match status" value="1"/>
</dbReference>
<protein>
    <submittedName>
        <fullName evidence="2">Regulatory protein MarR</fullName>
    </submittedName>
</protein>
<dbReference type="AlphaFoldDB" id="G2PJE2"/>
<dbReference type="InterPro" id="IPR036390">
    <property type="entry name" value="WH_DNA-bd_sf"/>
</dbReference>
<evidence type="ECO:0000259" key="1">
    <source>
        <dbReference type="PROSITE" id="PS50995"/>
    </source>
</evidence>
<dbReference type="eggNOG" id="COG1846">
    <property type="taxonomic scope" value="Bacteria"/>
</dbReference>
<dbReference type="PROSITE" id="PS50995">
    <property type="entry name" value="HTH_MARR_2"/>
    <property type="match status" value="1"/>
</dbReference>
<dbReference type="InterPro" id="IPR000835">
    <property type="entry name" value="HTH_MarR-typ"/>
</dbReference>
<dbReference type="PRINTS" id="PR00598">
    <property type="entry name" value="HTHMARR"/>
</dbReference>
<dbReference type="HOGENOM" id="CLU_083287_18_6_10"/>
<dbReference type="SUPFAM" id="SSF46785">
    <property type="entry name" value="Winged helix' DNA-binding domain"/>
    <property type="match status" value="1"/>
</dbReference>
<evidence type="ECO:0000313" key="2">
    <source>
        <dbReference type="EMBL" id="AEM70869.1"/>
    </source>
</evidence>
<dbReference type="PANTHER" id="PTHR33164">
    <property type="entry name" value="TRANSCRIPTIONAL REGULATOR, MARR FAMILY"/>
    <property type="match status" value="1"/>
</dbReference>
<dbReference type="GO" id="GO:0003700">
    <property type="term" value="F:DNA-binding transcription factor activity"/>
    <property type="evidence" value="ECO:0007669"/>
    <property type="project" value="InterPro"/>
</dbReference>
<dbReference type="EMBL" id="CP002999">
    <property type="protein sequence ID" value="AEM70869.1"/>
    <property type="molecule type" value="Genomic_DNA"/>
</dbReference>
<evidence type="ECO:0000313" key="3">
    <source>
        <dbReference type="Proteomes" id="UP000008908"/>
    </source>
</evidence>
<accession>G2PJE2</accession>
<proteinExistence type="predicted"/>
<keyword evidence="3" id="KW-1185">Reference proteome</keyword>
<dbReference type="Proteomes" id="UP000008908">
    <property type="component" value="Chromosome"/>
</dbReference>
<sequence length="171" mass="19947">MGHGRSTKSESLFLWLFSKKMLNRIDEIQGMGFHLDLVLRKIQKAYLRTFNELGVDTTIEQWVILYQIHQLGENASQRDIVNENFRNRATTSRVIGGLERKGWISKTRFEGDQKRFKLELTPKGKEILDITLPSALQLRKLAIKDVDTSEFETFLRVLDKIGENYEENESQ</sequence>
<name>G2PJE2_ALLRU</name>
<organism evidence="2 3">
    <name type="scientific">Allomuricauda ruestringensis (strain DSM 13258 / CIP 107369 / LMG 19739 / B1)</name>
    <name type="common">Muricauda ruestringensis</name>
    <dbReference type="NCBI Taxonomy" id="886377"/>
    <lineage>
        <taxon>Bacteria</taxon>
        <taxon>Pseudomonadati</taxon>
        <taxon>Bacteroidota</taxon>
        <taxon>Flavobacteriia</taxon>
        <taxon>Flavobacteriales</taxon>
        <taxon>Flavobacteriaceae</taxon>
        <taxon>Flagellimonas</taxon>
    </lineage>
</organism>
<feature type="domain" description="HTH marR-type" evidence="1">
    <location>
        <begin position="32"/>
        <end position="163"/>
    </location>
</feature>
<dbReference type="PANTHER" id="PTHR33164:SF43">
    <property type="entry name" value="HTH-TYPE TRANSCRIPTIONAL REPRESSOR YETL"/>
    <property type="match status" value="1"/>
</dbReference>
<dbReference type="InterPro" id="IPR036388">
    <property type="entry name" value="WH-like_DNA-bd_sf"/>
</dbReference>
<dbReference type="Gene3D" id="1.10.10.10">
    <property type="entry name" value="Winged helix-like DNA-binding domain superfamily/Winged helix DNA-binding domain"/>
    <property type="match status" value="1"/>
</dbReference>
<gene>
    <name evidence="2" type="ordered locus">Murru_1829</name>
</gene>
<reference evidence="3" key="1">
    <citation type="submission" date="2011-08" db="EMBL/GenBank/DDBJ databases">
        <title>The complete genome of Muricauda ruestringensis DSM 13258.</title>
        <authorList>
            <person name="Lucas S."/>
            <person name="Han J."/>
            <person name="Lapidus A."/>
            <person name="Bruce D."/>
            <person name="Goodwin L."/>
            <person name="Pitluck S."/>
            <person name="Peters L."/>
            <person name="Kyrpides N."/>
            <person name="Mavromatis K."/>
            <person name="Ivanova N."/>
            <person name="Ovchinnikova G."/>
            <person name="Teshima H."/>
            <person name="Detter J.C."/>
            <person name="Tapia R."/>
            <person name="Han C."/>
            <person name="Land M."/>
            <person name="Hauser L."/>
            <person name="Markowitz V."/>
            <person name="Cheng J.-F."/>
            <person name="Hugenholtz P."/>
            <person name="Woyke T."/>
            <person name="Wu D."/>
            <person name="Spring S."/>
            <person name="Schroeder M."/>
            <person name="Brambilla E."/>
            <person name="Klenk H.-P."/>
            <person name="Eisen J.A."/>
        </authorList>
    </citation>
    <scope>NUCLEOTIDE SEQUENCE [LARGE SCALE GENOMIC DNA]</scope>
    <source>
        <strain evidence="3">DSM 13258 / LMG 19739 / B1</strain>
    </source>
</reference>